<evidence type="ECO:0000259" key="4">
    <source>
        <dbReference type="Pfam" id="PF00370"/>
    </source>
</evidence>
<organism evidence="6 7">
    <name type="scientific">Yersinia pestis bv. Antiqua (strain Antiqua)</name>
    <dbReference type="NCBI Taxonomy" id="360102"/>
    <lineage>
        <taxon>Bacteria</taxon>
        <taxon>Pseudomonadati</taxon>
        <taxon>Pseudomonadota</taxon>
        <taxon>Gammaproteobacteria</taxon>
        <taxon>Enterobacterales</taxon>
        <taxon>Yersiniaceae</taxon>
        <taxon>Yersinia</taxon>
    </lineage>
</organism>
<dbReference type="SUPFAM" id="SSF53067">
    <property type="entry name" value="Actin-like ATPase domain"/>
    <property type="match status" value="2"/>
</dbReference>
<evidence type="ECO:0000256" key="3">
    <source>
        <dbReference type="ARBA" id="ARBA00022777"/>
    </source>
</evidence>
<dbReference type="PANTHER" id="PTHR43095:SF3">
    <property type="entry name" value="L-XYLULOSE_3-KETO-L-GULONATE KINASE"/>
    <property type="match status" value="1"/>
</dbReference>
<dbReference type="InterPro" id="IPR050406">
    <property type="entry name" value="FGGY_Carb_Kinase"/>
</dbReference>
<dbReference type="GO" id="GO:0005975">
    <property type="term" value="P:carbohydrate metabolic process"/>
    <property type="evidence" value="ECO:0007669"/>
    <property type="project" value="InterPro"/>
</dbReference>
<dbReference type="AlphaFoldDB" id="A0A0E1NUN4"/>
<dbReference type="InterPro" id="IPR018485">
    <property type="entry name" value="FGGY_C"/>
</dbReference>
<keyword evidence="2" id="KW-0808">Transferase</keyword>
<protein>
    <submittedName>
        <fullName evidence="6">Putative L-xylulose kinase</fullName>
    </submittedName>
</protein>
<evidence type="ECO:0000256" key="1">
    <source>
        <dbReference type="ARBA" id="ARBA00009156"/>
    </source>
</evidence>
<evidence type="ECO:0000313" key="6">
    <source>
        <dbReference type="EMBL" id="ABG14772.1"/>
    </source>
</evidence>
<dbReference type="HOGENOM" id="CLU_009281_3_1_6"/>
<dbReference type="Pfam" id="PF00370">
    <property type="entry name" value="FGGY_N"/>
    <property type="match status" value="1"/>
</dbReference>
<comment type="similarity">
    <text evidence="1">Belongs to the FGGY kinase family.</text>
</comment>
<reference evidence="6 7" key="1">
    <citation type="journal article" date="2006" name="J. Bacteriol.">
        <title>Complete genome sequence of Yersinia pestis strains Antiqua and Nepal516: evidence of gene reduction in an emerging pathogen.</title>
        <authorList>
            <person name="Chain P.S."/>
            <person name="Hu P."/>
            <person name="Malfatti S.A."/>
            <person name="Radnedge L."/>
            <person name="Larimer F."/>
            <person name="Vergez L.M."/>
            <person name="Worsham P."/>
            <person name="Chu M.C."/>
            <person name="Andersen G.L."/>
        </authorList>
    </citation>
    <scope>NUCLEOTIDE SEQUENCE [LARGE SCALE GENOMIC DNA]</scope>
    <source>
        <strain evidence="6 7">Antiqua</strain>
    </source>
</reference>
<accession>A0A0E1NUN4</accession>
<dbReference type="Pfam" id="PF02782">
    <property type="entry name" value="FGGY_C"/>
    <property type="match status" value="1"/>
</dbReference>
<dbReference type="GO" id="GO:0016301">
    <property type="term" value="F:kinase activity"/>
    <property type="evidence" value="ECO:0007669"/>
    <property type="project" value="UniProtKB-KW"/>
</dbReference>
<proteinExistence type="inferred from homology"/>
<dbReference type="InterPro" id="IPR018484">
    <property type="entry name" value="FGGY_N"/>
</dbReference>
<dbReference type="PANTHER" id="PTHR43095">
    <property type="entry name" value="SUGAR KINASE"/>
    <property type="match status" value="1"/>
</dbReference>
<dbReference type="CDD" id="cd07802">
    <property type="entry name" value="ASKHA_NBD_FGGY_EcLyxK-like"/>
    <property type="match status" value="1"/>
</dbReference>
<dbReference type="EMBL" id="CP000308">
    <property type="protein sequence ID" value="ABG14772.1"/>
    <property type="molecule type" value="Genomic_DNA"/>
</dbReference>
<keyword evidence="3 6" id="KW-0418">Kinase</keyword>
<gene>
    <name evidence="6" type="ordered locus">YPA_2810</name>
</gene>
<feature type="domain" description="Carbohydrate kinase FGGY N-terminal" evidence="4">
    <location>
        <begin position="4"/>
        <end position="255"/>
    </location>
</feature>
<dbReference type="RefSeq" id="WP_002209419.1">
    <property type="nucleotide sequence ID" value="NC_008150.1"/>
</dbReference>
<evidence type="ECO:0000256" key="2">
    <source>
        <dbReference type="ARBA" id="ARBA00022679"/>
    </source>
</evidence>
<dbReference type="KEGG" id="ypa:YPA_2810"/>
<dbReference type="InterPro" id="IPR000577">
    <property type="entry name" value="Carb_kinase_FGGY"/>
</dbReference>
<feature type="domain" description="Carbohydrate kinase FGGY C-terminal" evidence="5">
    <location>
        <begin position="266"/>
        <end position="449"/>
    </location>
</feature>
<dbReference type="InterPro" id="IPR043129">
    <property type="entry name" value="ATPase_NBD"/>
</dbReference>
<dbReference type="PATRIC" id="fig|360102.15.peg.1493"/>
<dbReference type="PIRSF" id="PIRSF000538">
    <property type="entry name" value="GlpK"/>
    <property type="match status" value="1"/>
</dbReference>
<dbReference type="GeneID" id="57975375"/>
<evidence type="ECO:0000313" key="7">
    <source>
        <dbReference type="Proteomes" id="UP000001971"/>
    </source>
</evidence>
<name>A0A0E1NUN4_YERPA</name>
<sequence length="498" mass="54882">MSHYFLGIDLGGTVTKAGIYTADGSEIAVTEQALPVLSPQAGFCERDMEALWIATCQVIRQTLNKACALSEYHIAAENIGGISFSAHGKGLYLVDKQGLPVRNGIVSSDSRAQKLVNRWQQEGKDHAAYERSLQQLWPSHPAALLRWLKENEPENYQRSGYVLMVHDYIRYRLTGEFTIEETNISGSNLYNQYNGSFDPQLMAIFAIEEVMEKTAPIIGSADLAGHVSEDAANACGLKAGTPVFGGMFDVVGAALTSGLHDSRQLSAVAGTWSIATRIFEAITPSEYPYVWGKYCIPGTYFVHEGSPTSASNLAWFVKQFLPELPNSYQTLNQWAALGYEKSEDILFFPWLYGSNHSANLSGGLLGLSGHHNIEDIVYAIYQGVVFSHLLHQDKILALDDTIDCIRFTGGPTHSAIWMQMFCDASNLPLEIVDIQQSGCRAAALCAAVGSHYYHGFEEAIRACPPPITRLLPNAEKHQRLRARFDKFKQVAEALSTVM</sequence>
<evidence type="ECO:0000259" key="5">
    <source>
        <dbReference type="Pfam" id="PF02782"/>
    </source>
</evidence>
<dbReference type="Gene3D" id="3.30.420.40">
    <property type="match status" value="2"/>
</dbReference>
<dbReference type="Proteomes" id="UP000001971">
    <property type="component" value="Chromosome"/>
</dbReference>